<dbReference type="Proteomes" id="UP000681075">
    <property type="component" value="Unassembled WGS sequence"/>
</dbReference>
<protein>
    <submittedName>
        <fullName evidence="6">Succinylglutamate desuccinylase</fullName>
    </submittedName>
</protein>
<accession>A0A8S8XB11</accession>
<dbReference type="InterPro" id="IPR050178">
    <property type="entry name" value="AspA/AstE_fam"/>
</dbReference>
<reference evidence="6" key="1">
    <citation type="submission" date="2021-02" db="EMBL/GenBank/DDBJ databases">
        <title>Genome sequence of Rhodospirillales sp. strain TMPK1 isolated from soil.</title>
        <authorList>
            <person name="Nakai R."/>
            <person name="Kusada H."/>
            <person name="Tamaki H."/>
        </authorList>
    </citation>
    <scope>NUCLEOTIDE SEQUENCE</scope>
    <source>
        <strain evidence="6">TMPK1</strain>
    </source>
</reference>
<keyword evidence="3" id="KW-0378">Hydrolase</keyword>
<evidence type="ECO:0000259" key="5">
    <source>
        <dbReference type="Pfam" id="PF24827"/>
    </source>
</evidence>
<dbReference type="InterPro" id="IPR055438">
    <property type="entry name" value="AstE_AspA_cat"/>
</dbReference>
<dbReference type="RefSeq" id="WP_420241330.1">
    <property type="nucleotide sequence ID" value="NZ_BOPV01000001.1"/>
</dbReference>
<keyword evidence="4" id="KW-0862">Zinc</keyword>
<organism evidence="6 7">
    <name type="scientific">Roseiterribacter gracilis</name>
    <dbReference type="NCBI Taxonomy" id="2812848"/>
    <lineage>
        <taxon>Bacteria</taxon>
        <taxon>Pseudomonadati</taxon>
        <taxon>Pseudomonadota</taxon>
        <taxon>Alphaproteobacteria</taxon>
        <taxon>Rhodospirillales</taxon>
        <taxon>Roseiterribacteraceae</taxon>
        <taxon>Roseiterribacter</taxon>
    </lineage>
</organism>
<keyword evidence="7" id="KW-1185">Reference proteome</keyword>
<keyword evidence="2" id="KW-0479">Metal-binding</keyword>
<dbReference type="GO" id="GO:0016788">
    <property type="term" value="F:hydrolase activity, acting on ester bonds"/>
    <property type="evidence" value="ECO:0007669"/>
    <property type="project" value="InterPro"/>
</dbReference>
<dbReference type="EMBL" id="BOPV01000001">
    <property type="protein sequence ID" value="GIL38346.1"/>
    <property type="molecule type" value="Genomic_DNA"/>
</dbReference>
<dbReference type="SUPFAM" id="SSF53187">
    <property type="entry name" value="Zn-dependent exopeptidases"/>
    <property type="match status" value="1"/>
</dbReference>
<evidence type="ECO:0000313" key="7">
    <source>
        <dbReference type="Proteomes" id="UP000681075"/>
    </source>
</evidence>
<evidence type="ECO:0000256" key="1">
    <source>
        <dbReference type="ARBA" id="ARBA00001947"/>
    </source>
</evidence>
<sequence>MGKPDPYIAEIAQPDLAFWRSGSHGTPYVWRFDSGRPGPRVWLNALTHGNEACGALALTALLRRNPVPLHGTLTISFANPAAALRSSGDEPLGVRCIDEDLNRVWGRMADRSRTYEMLRARELRPLAHDCDVLLDLHAMTHPTEPLAIIGLIERKAALARSRALAEAIGFPTLLIADAGHASGVRLRDYGPFAADTGNAAALLVECGGWWEARSVSVAFDVVARTLAAFAMLPDDVIDTYRSEAPPLASQIVPRQRLVEAVHTITIATDQFRFAEDFRGDEVIPNAGTVIAWDGDQAIETPFDSCFLMFPTTKPQKGATAIRLGRFV</sequence>
<dbReference type="PANTHER" id="PTHR15162:SF7">
    <property type="entry name" value="SUCCINYLGLUTAMATE DESUCCINYLASE"/>
    <property type="match status" value="1"/>
</dbReference>
<dbReference type="AlphaFoldDB" id="A0A8S8XB11"/>
<dbReference type="GO" id="GO:0046872">
    <property type="term" value="F:metal ion binding"/>
    <property type="evidence" value="ECO:0007669"/>
    <property type="project" value="UniProtKB-KW"/>
</dbReference>
<feature type="domain" description="Succinylglutamate desuccinylase/Aspartoacylase catalytic" evidence="5">
    <location>
        <begin position="37"/>
        <end position="186"/>
    </location>
</feature>
<proteinExistence type="predicted"/>
<gene>
    <name evidence="6" type="ORF">TMPK1_05830</name>
</gene>
<dbReference type="GO" id="GO:0005829">
    <property type="term" value="C:cytosol"/>
    <property type="evidence" value="ECO:0007669"/>
    <property type="project" value="TreeGrafter"/>
</dbReference>
<dbReference type="PANTHER" id="PTHR15162">
    <property type="entry name" value="ASPARTOACYLASE"/>
    <property type="match status" value="1"/>
</dbReference>
<name>A0A8S8XB11_9PROT</name>
<dbReference type="Pfam" id="PF24827">
    <property type="entry name" value="AstE_AspA_cat"/>
    <property type="match status" value="1"/>
</dbReference>
<evidence type="ECO:0000256" key="2">
    <source>
        <dbReference type="ARBA" id="ARBA00022723"/>
    </source>
</evidence>
<dbReference type="Gene3D" id="3.40.630.10">
    <property type="entry name" value="Zn peptidases"/>
    <property type="match status" value="1"/>
</dbReference>
<evidence type="ECO:0000256" key="4">
    <source>
        <dbReference type="ARBA" id="ARBA00022833"/>
    </source>
</evidence>
<comment type="cofactor">
    <cofactor evidence="1">
        <name>Zn(2+)</name>
        <dbReference type="ChEBI" id="CHEBI:29105"/>
    </cofactor>
</comment>
<comment type="caution">
    <text evidence="6">The sequence shown here is derived from an EMBL/GenBank/DDBJ whole genome shotgun (WGS) entry which is preliminary data.</text>
</comment>
<evidence type="ECO:0000256" key="3">
    <source>
        <dbReference type="ARBA" id="ARBA00022801"/>
    </source>
</evidence>
<evidence type="ECO:0000313" key="6">
    <source>
        <dbReference type="EMBL" id="GIL38346.1"/>
    </source>
</evidence>